<feature type="region of interest" description="Disordered" evidence="3">
    <location>
        <begin position="1"/>
        <end position="38"/>
    </location>
</feature>
<evidence type="ECO:0000313" key="6">
    <source>
        <dbReference type="Proteomes" id="UP000030680"/>
    </source>
</evidence>
<dbReference type="AlphaFoldDB" id="M2VZ96"/>
<evidence type="ECO:0000259" key="4">
    <source>
        <dbReference type="PROSITE" id="PS50222"/>
    </source>
</evidence>
<keyword evidence="2" id="KW-0106">Calcium</keyword>
<protein>
    <submittedName>
        <fullName evidence="5">Calmodulin</fullName>
    </submittedName>
</protein>
<feature type="domain" description="EF-hand" evidence="4">
    <location>
        <begin position="206"/>
        <end position="241"/>
    </location>
</feature>
<evidence type="ECO:0000256" key="1">
    <source>
        <dbReference type="ARBA" id="ARBA00022737"/>
    </source>
</evidence>
<feature type="domain" description="EF-hand" evidence="4">
    <location>
        <begin position="42"/>
        <end position="77"/>
    </location>
</feature>
<sequence>MSHHEQVVSYGSTDRTTSETRCSRNNNSTPPGSVREATTEASVEAWIRKAFSLFDQEGKGYVDSVDFADDIQHLFPNCKEEEVEELLEDTDPKGVGVVTFENFCQAMSRRLKGRVPFEALQEGFKAFDRDGDGYIDAQDLTEHISNFVRERDERDDNEAVGGERSRGRTSRQSSFQRGEVRKASSKECSRNISRDSRRSASPDWSKYEHEAEELIARRDLDHDGRINMQEFVDAASEERDMDTVQDKV</sequence>
<dbReference type="Pfam" id="PF13499">
    <property type="entry name" value="EF-hand_7"/>
    <property type="match status" value="2"/>
</dbReference>
<feature type="region of interest" description="Disordered" evidence="3">
    <location>
        <begin position="148"/>
        <end position="208"/>
    </location>
</feature>
<dbReference type="OrthoDB" id="429467at2759"/>
<dbReference type="RefSeq" id="XP_005705171.1">
    <property type="nucleotide sequence ID" value="XM_005705114.1"/>
</dbReference>
<organism evidence="5 6">
    <name type="scientific">Galdieria sulphuraria</name>
    <name type="common">Red alga</name>
    <dbReference type="NCBI Taxonomy" id="130081"/>
    <lineage>
        <taxon>Eukaryota</taxon>
        <taxon>Rhodophyta</taxon>
        <taxon>Bangiophyceae</taxon>
        <taxon>Galdieriales</taxon>
        <taxon>Galdieriaceae</taxon>
        <taxon>Galdieria</taxon>
    </lineage>
</organism>
<dbReference type="EMBL" id="KB454517">
    <property type="protein sequence ID" value="EME28651.1"/>
    <property type="molecule type" value="Genomic_DNA"/>
</dbReference>
<dbReference type="eggNOG" id="KOG0027">
    <property type="taxonomic scope" value="Eukaryota"/>
</dbReference>
<keyword evidence="6" id="KW-1185">Reference proteome</keyword>
<dbReference type="SMART" id="SM00054">
    <property type="entry name" value="EFh"/>
    <property type="match status" value="4"/>
</dbReference>
<dbReference type="PANTHER" id="PTHR23048">
    <property type="entry name" value="MYOSIN LIGHT CHAIN 1, 3"/>
    <property type="match status" value="1"/>
</dbReference>
<keyword evidence="1" id="KW-0677">Repeat</keyword>
<dbReference type="FunFam" id="1.10.238.10:FF:000178">
    <property type="entry name" value="Calmodulin-2 A"/>
    <property type="match status" value="1"/>
</dbReference>
<dbReference type="KEGG" id="gsl:Gasu_38590"/>
<dbReference type="Gramene" id="EME28651">
    <property type="protein sequence ID" value="EME28651"/>
    <property type="gene ID" value="Gasu_38590"/>
</dbReference>
<dbReference type="PROSITE" id="PS50222">
    <property type="entry name" value="EF_HAND_2"/>
    <property type="match status" value="4"/>
</dbReference>
<dbReference type="InterPro" id="IPR011992">
    <property type="entry name" value="EF-hand-dom_pair"/>
</dbReference>
<reference evidence="6" key="1">
    <citation type="journal article" date="2013" name="Science">
        <title>Gene transfer from bacteria and archaea facilitated evolution of an extremophilic eukaryote.</title>
        <authorList>
            <person name="Schonknecht G."/>
            <person name="Chen W.H."/>
            <person name="Ternes C.M."/>
            <person name="Barbier G.G."/>
            <person name="Shrestha R.P."/>
            <person name="Stanke M."/>
            <person name="Brautigam A."/>
            <person name="Baker B.J."/>
            <person name="Banfield J.F."/>
            <person name="Garavito R.M."/>
            <person name="Carr K."/>
            <person name="Wilkerson C."/>
            <person name="Rensing S.A."/>
            <person name="Gagneul D."/>
            <person name="Dickenson N.E."/>
            <person name="Oesterhelt C."/>
            <person name="Lercher M.J."/>
            <person name="Weber A.P."/>
        </authorList>
    </citation>
    <scope>NUCLEOTIDE SEQUENCE [LARGE SCALE GENOMIC DNA]</scope>
    <source>
        <strain evidence="6">074W</strain>
    </source>
</reference>
<feature type="domain" description="EF-hand" evidence="4">
    <location>
        <begin position="78"/>
        <end position="113"/>
    </location>
</feature>
<name>M2VZ96_GALSU</name>
<accession>M2VZ96</accession>
<dbReference type="PROSITE" id="PS00018">
    <property type="entry name" value="EF_HAND_1"/>
    <property type="match status" value="2"/>
</dbReference>
<dbReference type="Proteomes" id="UP000030680">
    <property type="component" value="Unassembled WGS sequence"/>
</dbReference>
<dbReference type="InterPro" id="IPR002048">
    <property type="entry name" value="EF_hand_dom"/>
</dbReference>
<proteinExistence type="predicted"/>
<dbReference type="GO" id="GO:0005509">
    <property type="term" value="F:calcium ion binding"/>
    <property type="evidence" value="ECO:0007669"/>
    <property type="project" value="InterPro"/>
</dbReference>
<dbReference type="InterPro" id="IPR050230">
    <property type="entry name" value="CALM/Myosin/TropC-like"/>
</dbReference>
<evidence type="ECO:0000256" key="3">
    <source>
        <dbReference type="SAM" id="MobiDB-lite"/>
    </source>
</evidence>
<dbReference type="GeneID" id="17087506"/>
<dbReference type="InterPro" id="IPR018247">
    <property type="entry name" value="EF_Hand_1_Ca_BS"/>
</dbReference>
<evidence type="ECO:0000256" key="2">
    <source>
        <dbReference type="ARBA" id="ARBA00022837"/>
    </source>
</evidence>
<dbReference type="GO" id="GO:0016460">
    <property type="term" value="C:myosin II complex"/>
    <property type="evidence" value="ECO:0007669"/>
    <property type="project" value="TreeGrafter"/>
</dbReference>
<dbReference type="PANTHER" id="PTHR23048:SF0">
    <property type="entry name" value="CALMODULIN LIKE 3"/>
    <property type="match status" value="1"/>
</dbReference>
<gene>
    <name evidence="5" type="ORF">Gasu_38590</name>
</gene>
<feature type="domain" description="EF-hand" evidence="4">
    <location>
        <begin position="115"/>
        <end position="150"/>
    </location>
</feature>
<evidence type="ECO:0000313" key="5">
    <source>
        <dbReference type="EMBL" id="EME28651.1"/>
    </source>
</evidence>
<dbReference type="SUPFAM" id="SSF47473">
    <property type="entry name" value="EF-hand"/>
    <property type="match status" value="1"/>
</dbReference>
<dbReference type="Gene3D" id="1.10.238.10">
    <property type="entry name" value="EF-hand"/>
    <property type="match status" value="2"/>
</dbReference>
<dbReference type="STRING" id="130081.M2VZ96"/>
<feature type="compositionally biased region" description="Basic and acidic residues" evidence="3">
    <location>
        <begin position="178"/>
        <end position="208"/>
    </location>
</feature>